<dbReference type="GO" id="GO:0046872">
    <property type="term" value="F:metal ion binding"/>
    <property type="evidence" value="ECO:0007669"/>
    <property type="project" value="UniProtKB-KW"/>
</dbReference>
<dbReference type="EC" id="3.5.1.19" evidence="6"/>
<dbReference type="Gene3D" id="3.40.50.850">
    <property type="entry name" value="Isochorismatase-like"/>
    <property type="match status" value="1"/>
</dbReference>
<dbReference type="Pfam" id="PF00857">
    <property type="entry name" value="Isochorismatase"/>
    <property type="match status" value="1"/>
</dbReference>
<dbReference type="AlphaFoldDB" id="A0A7S0BR93"/>
<gene>
    <name evidence="9" type="ORF">RMAR0315_LOCUS10867</name>
</gene>
<sequence length="205" mass="22555">MSSALVVVDVQNHFCPGESLAVKDGHEVVEGINAIRDSSEFSHVVFTRDWHPQDHVSFARNHPNQPEFSTKLVNGLPQTLWPVHCEEGTVGAGFHEDLDVRDSDFIYSKGTSRDWEEYSAFGNSAMGKFTTFAEELRNRGISKLYVCGLATDYCVCETAIDGANQGFSVVLLEDLTRGIAPDTTDKAKARMRGAGVEIQTVDKLA</sequence>
<comment type="similarity">
    <text evidence="1">Belongs to the isochorismatase family.</text>
</comment>
<evidence type="ECO:0000256" key="7">
    <source>
        <dbReference type="ARBA" id="ARBA00043224"/>
    </source>
</evidence>
<feature type="domain" description="Isochorismatase-like" evidence="8">
    <location>
        <begin position="3"/>
        <end position="202"/>
    </location>
</feature>
<evidence type="ECO:0000256" key="4">
    <source>
        <dbReference type="ARBA" id="ARBA00022801"/>
    </source>
</evidence>
<keyword evidence="3" id="KW-0479">Metal-binding</keyword>
<dbReference type="PANTHER" id="PTHR11080">
    <property type="entry name" value="PYRAZINAMIDASE/NICOTINAMIDASE"/>
    <property type="match status" value="1"/>
</dbReference>
<keyword evidence="2" id="KW-0662">Pyridine nucleotide biosynthesis</keyword>
<proteinExistence type="inferred from homology"/>
<evidence type="ECO:0000256" key="5">
    <source>
        <dbReference type="ARBA" id="ARBA00037900"/>
    </source>
</evidence>
<evidence type="ECO:0000256" key="1">
    <source>
        <dbReference type="ARBA" id="ARBA00006336"/>
    </source>
</evidence>
<dbReference type="EMBL" id="HBEK01019959">
    <property type="protein sequence ID" value="CAD8400871.1"/>
    <property type="molecule type" value="Transcribed_RNA"/>
</dbReference>
<evidence type="ECO:0000256" key="6">
    <source>
        <dbReference type="ARBA" id="ARBA00039017"/>
    </source>
</evidence>
<reference evidence="9" key="1">
    <citation type="submission" date="2021-01" db="EMBL/GenBank/DDBJ databases">
        <authorList>
            <person name="Corre E."/>
            <person name="Pelletier E."/>
            <person name="Niang G."/>
            <person name="Scheremetjew M."/>
            <person name="Finn R."/>
            <person name="Kale V."/>
            <person name="Holt S."/>
            <person name="Cochrane G."/>
            <person name="Meng A."/>
            <person name="Brown T."/>
            <person name="Cohen L."/>
        </authorList>
    </citation>
    <scope>NUCLEOTIDE SEQUENCE</scope>
    <source>
        <strain evidence="9">UTEX LB 2760</strain>
    </source>
</reference>
<dbReference type="InterPro" id="IPR052347">
    <property type="entry name" value="Isochorismatase_Nicotinamidase"/>
</dbReference>
<evidence type="ECO:0000256" key="3">
    <source>
        <dbReference type="ARBA" id="ARBA00022723"/>
    </source>
</evidence>
<dbReference type="InterPro" id="IPR036380">
    <property type="entry name" value="Isochorismatase-like_sf"/>
</dbReference>
<dbReference type="SUPFAM" id="SSF52499">
    <property type="entry name" value="Isochorismatase-like hydrolases"/>
    <property type="match status" value="1"/>
</dbReference>
<comment type="pathway">
    <text evidence="5">Cofactor biosynthesis; nicotinate biosynthesis; nicotinate from nicotinamide: step 1/1.</text>
</comment>
<dbReference type="GO" id="GO:0008936">
    <property type="term" value="F:nicotinamidase activity"/>
    <property type="evidence" value="ECO:0007669"/>
    <property type="project" value="UniProtKB-EC"/>
</dbReference>
<dbReference type="PANTHER" id="PTHR11080:SF2">
    <property type="entry name" value="LD05707P"/>
    <property type="match status" value="1"/>
</dbReference>
<evidence type="ECO:0000313" key="9">
    <source>
        <dbReference type="EMBL" id="CAD8400871.1"/>
    </source>
</evidence>
<dbReference type="InterPro" id="IPR000868">
    <property type="entry name" value="Isochorismatase-like_dom"/>
</dbReference>
<evidence type="ECO:0000256" key="2">
    <source>
        <dbReference type="ARBA" id="ARBA00022642"/>
    </source>
</evidence>
<evidence type="ECO:0000259" key="8">
    <source>
        <dbReference type="Pfam" id="PF00857"/>
    </source>
</evidence>
<dbReference type="GO" id="GO:0019363">
    <property type="term" value="P:pyridine nucleotide biosynthetic process"/>
    <property type="evidence" value="ECO:0007669"/>
    <property type="project" value="UniProtKB-KW"/>
</dbReference>
<protein>
    <recommendedName>
        <fullName evidence="6">nicotinamidase</fullName>
        <ecNumber evidence="6">3.5.1.19</ecNumber>
    </recommendedName>
    <alternativeName>
        <fullName evidence="7">Nicotinamide deamidase</fullName>
    </alternativeName>
</protein>
<keyword evidence="4" id="KW-0378">Hydrolase</keyword>
<accession>A0A7S0BR93</accession>
<dbReference type="CDD" id="cd01011">
    <property type="entry name" value="nicotinamidase"/>
    <property type="match status" value="1"/>
</dbReference>
<organism evidence="9">
    <name type="scientific">Rhodosorus marinus</name>
    <dbReference type="NCBI Taxonomy" id="101924"/>
    <lineage>
        <taxon>Eukaryota</taxon>
        <taxon>Rhodophyta</taxon>
        <taxon>Stylonematophyceae</taxon>
        <taxon>Stylonematales</taxon>
        <taxon>Stylonemataceae</taxon>
        <taxon>Rhodosorus</taxon>
    </lineage>
</organism>
<name>A0A7S0BR93_9RHOD</name>